<proteinExistence type="predicted"/>
<organism evidence="2 3">
    <name type="scientific">Austropuccinia psidii MF-1</name>
    <dbReference type="NCBI Taxonomy" id="1389203"/>
    <lineage>
        <taxon>Eukaryota</taxon>
        <taxon>Fungi</taxon>
        <taxon>Dikarya</taxon>
        <taxon>Basidiomycota</taxon>
        <taxon>Pucciniomycotina</taxon>
        <taxon>Pucciniomycetes</taxon>
        <taxon>Pucciniales</taxon>
        <taxon>Sphaerophragmiaceae</taxon>
        <taxon>Austropuccinia</taxon>
    </lineage>
</organism>
<dbReference type="AlphaFoldDB" id="A0A9Q3L7P5"/>
<feature type="compositionally biased region" description="Polar residues" evidence="1">
    <location>
        <begin position="12"/>
        <end position="25"/>
    </location>
</feature>
<protein>
    <submittedName>
        <fullName evidence="2">Uncharacterized protein</fullName>
    </submittedName>
</protein>
<dbReference type="Proteomes" id="UP000765509">
    <property type="component" value="Unassembled WGS sequence"/>
</dbReference>
<feature type="region of interest" description="Disordered" evidence="1">
    <location>
        <begin position="38"/>
        <end position="57"/>
    </location>
</feature>
<gene>
    <name evidence="2" type="ORF">O181_132712</name>
</gene>
<feature type="region of interest" description="Disordered" evidence="1">
    <location>
        <begin position="1"/>
        <end position="30"/>
    </location>
</feature>
<accession>A0A9Q3L7P5</accession>
<keyword evidence="3" id="KW-1185">Reference proteome</keyword>
<dbReference type="EMBL" id="AVOT02151587">
    <property type="protein sequence ID" value="MBW0592997.1"/>
    <property type="molecule type" value="Genomic_DNA"/>
</dbReference>
<evidence type="ECO:0000256" key="1">
    <source>
        <dbReference type="SAM" id="MobiDB-lite"/>
    </source>
</evidence>
<sequence>MSIISEPELELSMSNSNRYKSNSEGSNRDLYEPVQAVPHGVKGQGLGNFSTNPPRNDQLLAHPKKLLKEEEMVRYSNGLNKLASKSQIKKIKE</sequence>
<reference evidence="2" key="1">
    <citation type="submission" date="2021-03" db="EMBL/GenBank/DDBJ databases">
        <title>Draft genome sequence of rust myrtle Austropuccinia psidii MF-1, a brazilian biotype.</title>
        <authorList>
            <person name="Quecine M.C."/>
            <person name="Pachon D.M.R."/>
            <person name="Bonatelli M.L."/>
            <person name="Correr F.H."/>
            <person name="Franceschini L.M."/>
            <person name="Leite T.F."/>
            <person name="Margarido G.R.A."/>
            <person name="Almeida C.A."/>
            <person name="Ferrarezi J.A."/>
            <person name="Labate C.A."/>
        </authorList>
    </citation>
    <scope>NUCLEOTIDE SEQUENCE</scope>
    <source>
        <strain evidence="2">MF-1</strain>
    </source>
</reference>
<comment type="caution">
    <text evidence="2">The sequence shown here is derived from an EMBL/GenBank/DDBJ whole genome shotgun (WGS) entry which is preliminary data.</text>
</comment>
<name>A0A9Q3L7P5_9BASI</name>
<evidence type="ECO:0000313" key="2">
    <source>
        <dbReference type="EMBL" id="MBW0592997.1"/>
    </source>
</evidence>
<evidence type="ECO:0000313" key="3">
    <source>
        <dbReference type="Proteomes" id="UP000765509"/>
    </source>
</evidence>